<reference evidence="2" key="1">
    <citation type="submission" date="2017-11" db="EMBL/GenBank/DDBJ databases">
        <authorList>
            <person name="Lima N.C."/>
            <person name="Parody-Merino A.M."/>
            <person name="Battley P.F."/>
            <person name="Fidler A.E."/>
            <person name="Prosdocimi F."/>
        </authorList>
    </citation>
    <scope>NUCLEOTIDE SEQUENCE [LARGE SCALE GENOMIC DNA]</scope>
</reference>
<sequence length="86" mass="9882">MVTNVVYHHSLNIKNVKKKCIDGNYKSRIMLSKINKEAADLALQMCFRMATNILEELSQKEIQLTVEENSNPDDNILDKSMLLQSK</sequence>
<evidence type="ECO:0000313" key="2">
    <source>
        <dbReference type="Proteomes" id="UP000233556"/>
    </source>
</evidence>
<protein>
    <submittedName>
        <fullName evidence="1">Uncharacterized protein</fullName>
    </submittedName>
</protein>
<gene>
    <name evidence="1" type="ORF">llap_6086</name>
</gene>
<evidence type="ECO:0000313" key="1">
    <source>
        <dbReference type="EMBL" id="PKU43606.1"/>
    </source>
</evidence>
<accession>A0A2I0UC18</accession>
<dbReference type="Proteomes" id="UP000233556">
    <property type="component" value="Unassembled WGS sequence"/>
</dbReference>
<organism evidence="1 2">
    <name type="scientific">Limosa lapponica baueri</name>
    <dbReference type="NCBI Taxonomy" id="1758121"/>
    <lineage>
        <taxon>Eukaryota</taxon>
        <taxon>Metazoa</taxon>
        <taxon>Chordata</taxon>
        <taxon>Craniata</taxon>
        <taxon>Vertebrata</taxon>
        <taxon>Euteleostomi</taxon>
        <taxon>Archelosauria</taxon>
        <taxon>Archosauria</taxon>
        <taxon>Dinosauria</taxon>
        <taxon>Saurischia</taxon>
        <taxon>Theropoda</taxon>
        <taxon>Coelurosauria</taxon>
        <taxon>Aves</taxon>
        <taxon>Neognathae</taxon>
        <taxon>Neoaves</taxon>
        <taxon>Charadriiformes</taxon>
        <taxon>Scolopacidae</taxon>
        <taxon>Limosa</taxon>
    </lineage>
</organism>
<dbReference type="EMBL" id="KZ505885">
    <property type="protein sequence ID" value="PKU43606.1"/>
    <property type="molecule type" value="Genomic_DNA"/>
</dbReference>
<keyword evidence="2" id="KW-1185">Reference proteome</keyword>
<dbReference type="AlphaFoldDB" id="A0A2I0UC18"/>
<proteinExistence type="predicted"/>
<reference evidence="2" key="2">
    <citation type="submission" date="2017-12" db="EMBL/GenBank/DDBJ databases">
        <title>Genome sequence of the Bar-tailed Godwit (Limosa lapponica baueri).</title>
        <authorList>
            <person name="Lima N.C.B."/>
            <person name="Parody-Merino A.M."/>
            <person name="Battley P.F."/>
            <person name="Fidler A.E."/>
            <person name="Prosdocimi F."/>
        </authorList>
    </citation>
    <scope>NUCLEOTIDE SEQUENCE [LARGE SCALE GENOMIC DNA]</scope>
</reference>
<name>A0A2I0UC18_LIMLA</name>